<sequence length="144" mass="15890">MDYFKDWSMKISSTKCTGKLKTSSTLGNVLVGNNKTPKEVKIGSFTKGSNPTIPGNINRTWVATKIDNNIGVEVSDLRRGLLRPKDLTTMPERIRLKTVIGESTPIMSEAEVEICIGQLKIKHRVLLANIKDDSILGMDFVAAQ</sequence>
<accession>A0AA38MD44</accession>
<dbReference type="Proteomes" id="UP001168821">
    <property type="component" value="Unassembled WGS sequence"/>
</dbReference>
<dbReference type="EMBL" id="JALNTZ010000005">
    <property type="protein sequence ID" value="KAJ3652535.1"/>
    <property type="molecule type" value="Genomic_DNA"/>
</dbReference>
<proteinExistence type="predicted"/>
<name>A0AA38MD44_9CUCU</name>
<organism evidence="1 2">
    <name type="scientific">Zophobas morio</name>
    <dbReference type="NCBI Taxonomy" id="2755281"/>
    <lineage>
        <taxon>Eukaryota</taxon>
        <taxon>Metazoa</taxon>
        <taxon>Ecdysozoa</taxon>
        <taxon>Arthropoda</taxon>
        <taxon>Hexapoda</taxon>
        <taxon>Insecta</taxon>
        <taxon>Pterygota</taxon>
        <taxon>Neoptera</taxon>
        <taxon>Endopterygota</taxon>
        <taxon>Coleoptera</taxon>
        <taxon>Polyphaga</taxon>
        <taxon>Cucujiformia</taxon>
        <taxon>Tenebrionidae</taxon>
        <taxon>Zophobas</taxon>
    </lineage>
</organism>
<evidence type="ECO:0000313" key="1">
    <source>
        <dbReference type="EMBL" id="KAJ3652535.1"/>
    </source>
</evidence>
<reference evidence="1" key="1">
    <citation type="journal article" date="2023" name="G3 (Bethesda)">
        <title>Whole genome assemblies of Zophobas morio and Tenebrio molitor.</title>
        <authorList>
            <person name="Kaur S."/>
            <person name="Stinson S.A."/>
            <person name="diCenzo G.C."/>
        </authorList>
    </citation>
    <scope>NUCLEOTIDE SEQUENCE</scope>
    <source>
        <strain evidence="1">QUZm001</strain>
    </source>
</reference>
<dbReference type="AlphaFoldDB" id="A0AA38MD44"/>
<keyword evidence="2" id="KW-1185">Reference proteome</keyword>
<gene>
    <name evidence="1" type="ORF">Zmor_018490</name>
</gene>
<protein>
    <submittedName>
        <fullName evidence="1">Uncharacterized protein</fullName>
    </submittedName>
</protein>
<comment type="caution">
    <text evidence="1">The sequence shown here is derived from an EMBL/GenBank/DDBJ whole genome shotgun (WGS) entry which is preliminary data.</text>
</comment>
<evidence type="ECO:0000313" key="2">
    <source>
        <dbReference type="Proteomes" id="UP001168821"/>
    </source>
</evidence>